<sequence>MGDQKPTPENMTMMQGFEWYVPADQKHWVRLEKHVPQLKAWGIDNIWVPPGCKGSSKEGNGYDIYDLYDLGEFDQKGSVGTKWGTKEELLKLASTAKENGVGLYWDAFFRGSVPSTTIANQIASPQGGLVADEPQTQALQTEPGFNTIALRDLMPAGWEKWAVHNHQPISAQSDLQKPPVIPSTHCPAPIHVDPRRLISTPGGKGNMKTVHKAPLPQGAPNTTQPTFEPNKFMGLSGKAPGLHIGSGQVGFGQDAPHGFAEDSTTCPVAMPFSSSSSDPADFSLASPKDLAAGLHATGPLDFGKLLLGDGPPTADFDDMDMDWLHEAQASHTDFLEFLDIDSANPTGCPTQAERELDELLQLNVEDHAEHCFPQLPGQSQEMSVDHSTCIEATCLSPEQTEQISGGHAEANPDGNKHVHSLPTISATQLASMTPLEKQTLERWETGLQKCSHLRDLDASTLECLWLERWSAAQTGTEVCPHMAETPKKLWQIPINTALIVLKTNDDKATDLSLGDACVRSPAFWLLTVATLSIASSWFFLRKVSVDAEVLSNHAIRLHFDYTVPVNGSFTRISHRPLLEWHSFATIPAPEPVDGRPKGYSLVVSNAGDWTRACIEKPPTHMWVRGVPTCGVMRIATLFNRVVVIATGSGIGPVLGHIQNPSCATQLIWSTKQPEKTFGEGLLRTIKGKIPDAVIHDTKKLGRPDLVKMGYNLAKSFNAEAVIIIANEKITKKVVYGLETRGVPAYGAIWDS</sequence>
<organism evidence="1 2">
    <name type="scientific">Verticillium longisporum</name>
    <name type="common">Verticillium dahliae var. longisporum</name>
    <dbReference type="NCBI Taxonomy" id="100787"/>
    <lineage>
        <taxon>Eukaryota</taxon>
        <taxon>Fungi</taxon>
        <taxon>Dikarya</taxon>
        <taxon>Ascomycota</taxon>
        <taxon>Pezizomycotina</taxon>
        <taxon>Sordariomycetes</taxon>
        <taxon>Hypocreomycetidae</taxon>
        <taxon>Glomerellales</taxon>
        <taxon>Plectosphaerellaceae</taxon>
        <taxon>Verticillium</taxon>
    </lineage>
</organism>
<gene>
    <name evidence="1" type="ORF">BN1708_004793</name>
</gene>
<dbReference type="PANTHER" id="PTHR33927:SF5">
    <property type="entry name" value="ENZYME, PUTATIVE (AFU_ORTHOLOGUE AFUA_8G01222)-RELATED"/>
    <property type="match status" value="1"/>
</dbReference>
<keyword evidence="2" id="KW-1185">Reference proteome</keyword>
<dbReference type="EMBL" id="CVQH01020862">
    <property type="protein sequence ID" value="CRK28812.1"/>
    <property type="molecule type" value="Genomic_DNA"/>
</dbReference>
<dbReference type="AlphaFoldDB" id="A0A0G4M3K2"/>
<dbReference type="PANTHER" id="PTHR33927">
    <property type="entry name" value="TRANSMEMBRANE PROTEIN"/>
    <property type="match status" value="1"/>
</dbReference>
<dbReference type="SUPFAM" id="SSF51445">
    <property type="entry name" value="(Trans)glycosidases"/>
    <property type="match status" value="1"/>
</dbReference>
<reference evidence="2" key="1">
    <citation type="submission" date="2015-05" db="EMBL/GenBank/DDBJ databases">
        <authorList>
            <person name="Fogelqvist Johan"/>
        </authorList>
    </citation>
    <scope>NUCLEOTIDE SEQUENCE [LARGE SCALE GENOMIC DNA]</scope>
</reference>
<dbReference type="Gene3D" id="3.20.20.80">
    <property type="entry name" value="Glycosidases"/>
    <property type="match status" value="1"/>
</dbReference>
<evidence type="ECO:0000313" key="2">
    <source>
        <dbReference type="Proteomes" id="UP000044602"/>
    </source>
</evidence>
<dbReference type="InterPro" id="IPR052979">
    <property type="entry name" value="Adenylate-forming_domain"/>
</dbReference>
<accession>A0A0G4M3K2</accession>
<dbReference type="InterPro" id="IPR017853">
    <property type="entry name" value="GH"/>
</dbReference>
<dbReference type="Proteomes" id="UP000044602">
    <property type="component" value="Unassembled WGS sequence"/>
</dbReference>
<dbReference type="STRING" id="100787.A0A0G4M3K2"/>
<name>A0A0G4M3K2_VERLO</name>
<proteinExistence type="predicted"/>
<evidence type="ECO:0008006" key="3">
    <source>
        <dbReference type="Google" id="ProtNLM"/>
    </source>
</evidence>
<protein>
    <recommendedName>
        <fullName evidence="3">Glycosyl hydrolase family 13 catalytic domain-containing protein</fullName>
    </recommendedName>
</protein>
<evidence type="ECO:0000313" key="1">
    <source>
        <dbReference type="EMBL" id="CRK28812.1"/>
    </source>
</evidence>